<reference evidence="3" key="2">
    <citation type="submission" date="2024-05" db="EMBL/GenBank/DDBJ databases">
        <authorList>
            <person name="Wolfe A."/>
        </authorList>
    </citation>
    <scope>NUCLEOTIDE SEQUENCE</scope>
    <source>
        <strain evidence="3">UMB1064</strain>
    </source>
</reference>
<feature type="compositionally biased region" description="Basic and acidic residues" evidence="1">
    <location>
        <begin position="112"/>
        <end position="121"/>
    </location>
</feature>
<organism evidence="3 4">
    <name type="scientific">Corynebacterium amycolatum</name>
    <dbReference type="NCBI Taxonomy" id="43765"/>
    <lineage>
        <taxon>Bacteria</taxon>
        <taxon>Bacillati</taxon>
        <taxon>Actinomycetota</taxon>
        <taxon>Actinomycetes</taxon>
        <taxon>Mycobacteriales</taxon>
        <taxon>Corynebacteriaceae</taxon>
        <taxon>Corynebacterium</taxon>
    </lineage>
</organism>
<evidence type="ECO:0000256" key="1">
    <source>
        <dbReference type="SAM" id="MobiDB-lite"/>
    </source>
</evidence>
<keyword evidence="2" id="KW-0472">Membrane</keyword>
<name>A0AAW9SPP4_CORAY</name>
<dbReference type="Proteomes" id="UP001223646">
    <property type="component" value="Unassembled WGS sequence"/>
</dbReference>
<dbReference type="AlphaFoldDB" id="A0AAW9SPP4"/>
<comment type="caution">
    <text evidence="3">The sequence shown here is derived from an EMBL/GenBank/DDBJ whole genome shotgun (WGS) entry which is preliminary data.</text>
</comment>
<gene>
    <name evidence="3" type="ORF">QP460_005820</name>
</gene>
<evidence type="ECO:0000313" key="4">
    <source>
        <dbReference type="Proteomes" id="UP001223646"/>
    </source>
</evidence>
<accession>A0AAW9SPP4</accession>
<feature type="compositionally biased region" description="Polar residues" evidence="1">
    <location>
        <begin position="122"/>
        <end position="131"/>
    </location>
</feature>
<protein>
    <recommendedName>
        <fullName evidence="5">Glucitol operon activator</fullName>
    </recommendedName>
</protein>
<keyword evidence="2" id="KW-1133">Transmembrane helix</keyword>
<reference evidence="3" key="1">
    <citation type="submission" date="2023-05" db="EMBL/GenBank/DDBJ databases">
        <authorList>
            <person name="Du J."/>
        </authorList>
    </citation>
    <scope>NUCLEOTIDE SEQUENCE</scope>
    <source>
        <strain evidence="3">UMB1064</strain>
    </source>
</reference>
<dbReference type="RefSeq" id="WP_070851996.1">
    <property type="nucleotide sequence ID" value="NZ_CP175784.1"/>
</dbReference>
<keyword evidence="2" id="KW-0812">Transmembrane</keyword>
<sequence>MSTSQHSDTTGKPAKIPTRTRVVQLIFLALAVGATLALAYWQLSRWNTTNSFQNLGYALQWPAFGLFFIWAYRKYMEYERERLSGNSEAAFEAKDDVMTEIPDEFLPTNPDGSRKVQRVDETQSTDSGTNA</sequence>
<evidence type="ECO:0000313" key="3">
    <source>
        <dbReference type="EMBL" id="MEO3717105.1"/>
    </source>
</evidence>
<proteinExistence type="predicted"/>
<feature type="region of interest" description="Disordered" evidence="1">
    <location>
        <begin position="102"/>
        <end position="131"/>
    </location>
</feature>
<feature type="transmembrane region" description="Helical" evidence="2">
    <location>
        <begin position="55"/>
        <end position="72"/>
    </location>
</feature>
<dbReference type="EMBL" id="JASOOY020000020">
    <property type="protein sequence ID" value="MEO3717105.1"/>
    <property type="molecule type" value="Genomic_DNA"/>
</dbReference>
<evidence type="ECO:0008006" key="5">
    <source>
        <dbReference type="Google" id="ProtNLM"/>
    </source>
</evidence>
<evidence type="ECO:0000256" key="2">
    <source>
        <dbReference type="SAM" id="Phobius"/>
    </source>
</evidence>
<feature type="transmembrane region" description="Helical" evidence="2">
    <location>
        <begin position="22"/>
        <end position="43"/>
    </location>
</feature>